<organism evidence="2 3">
    <name type="scientific">Xylaria flabelliformis</name>
    <dbReference type="NCBI Taxonomy" id="2512241"/>
    <lineage>
        <taxon>Eukaryota</taxon>
        <taxon>Fungi</taxon>
        <taxon>Dikarya</taxon>
        <taxon>Ascomycota</taxon>
        <taxon>Pezizomycotina</taxon>
        <taxon>Sordariomycetes</taxon>
        <taxon>Xylariomycetidae</taxon>
        <taxon>Xylariales</taxon>
        <taxon>Xylariaceae</taxon>
        <taxon>Xylaria</taxon>
    </lineage>
</organism>
<comment type="caution">
    <text evidence="2">The sequence shown here is derived from an EMBL/GenBank/DDBJ whole genome shotgun (WGS) entry which is preliminary data.</text>
</comment>
<gene>
    <name evidence="2" type="ORF">FHL15_004771</name>
</gene>
<name>A0A553I281_9PEZI</name>
<dbReference type="EMBL" id="VFLP01000023">
    <property type="protein sequence ID" value="TRX94304.1"/>
    <property type="molecule type" value="Genomic_DNA"/>
</dbReference>
<feature type="compositionally biased region" description="Basic and acidic residues" evidence="1">
    <location>
        <begin position="17"/>
        <end position="36"/>
    </location>
</feature>
<dbReference type="OrthoDB" id="4475584at2759"/>
<accession>A0A553I281</accession>
<reference evidence="3" key="1">
    <citation type="submission" date="2019-06" db="EMBL/GenBank/DDBJ databases">
        <title>Draft genome sequence of the griseofulvin-producing fungus Xylaria cubensis strain G536.</title>
        <authorList>
            <person name="Mead M.E."/>
            <person name="Raja H.A."/>
            <person name="Steenwyk J.L."/>
            <person name="Knowles S.L."/>
            <person name="Oberlies N.H."/>
            <person name="Rokas A."/>
        </authorList>
    </citation>
    <scope>NUCLEOTIDE SEQUENCE [LARGE SCALE GENOMIC DNA]</scope>
    <source>
        <strain evidence="3">G536</strain>
    </source>
</reference>
<evidence type="ECO:0000256" key="1">
    <source>
        <dbReference type="SAM" id="MobiDB-lite"/>
    </source>
</evidence>
<evidence type="ECO:0000313" key="3">
    <source>
        <dbReference type="Proteomes" id="UP000319160"/>
    </source>
</evidence>
<keyword evidence="3" id="KW-1185">Reference proteome</keyword>
<evidence type="ECO:0008006" key="4">
    <source>
        <dbReference type="Google" id="ProtNLM"/>
    </source>
</evidence>
<sequence length="419" mass="47398">MVANGAVRNDASFVVDDDPRPTDPPEHFSNTTDDKHCDHTELPIKSPNSFPSLNLTEGSPLVGQSLHSIIEVELLKYYSHHVAPWVTAVFSGRPQEVVARRGAGIFHLRAMSNPAGAESPLAALQMIACFVFARTLLFVDTIPDTWERNFHGRGAFMYFNKFDFLEATQRQIWVALLTLILRLEIAYYLMKEGKPDWILELACQIQTKFRTNFRTDKSQEILGASLQCLKLLIDAMSFSFPMTQACDKTTTPIVSGASRFEKWKELVERLYEWHTGRPADLKPLVELENPEDTFPTVIFTNGAGISSNIVYHAAMFLLLSNKPQLVSLDEQGRNLGIDATQILSHWHAYRICGIAINSEPDYTNCWDPVMIAVFSLVARRMTHRSQQNAILNCFSRLKATGWRTDSLVDKLQGEWTFVI</sequence>
<dbReference type="Proteomes" id="UP000319160">
    <property type="component" value="Unassembled WGS sequence"/>
</dbReference>
<evidence type="ECO:0000313" key="2">
    <source>
        <dbReference type="EMBL" id="TRX94304.1"/>
    </source>
</evidence>
<dbReference type="AlphaFoldDB" id="A0A553I281"/>
<protein>
    <recommendedName>
        <fullName evidence="4">Transcription factor domain-containing protein</fullName>
    </recommendedName>
</protein>
<proteinExistence type="predicted"/>
<feature type="region of interest" description="Disordered" evidence="1">
    <location>
        <begin position="1"/>
        <end position="36"/>
    </location>
</feature>